<evidence type="ECO:0000313" key="2">
    <source>
        <dbReference type="Proteomes" id="UP000674938"/>
    </source>
</evidence>
<keyword evidence="2" id="KW-1185">Reference proteome</keyword>
<reference evidence="1" key="1">
    <citation type="submission" date="2020-12" db="EMBL/GenBank/DDBJ databases">
        <title>Vagococcus allomyrinae sp. nov. and Enterococcus lavae sp. nov., isolated from the larvae of Allomyrina dichotoma.</title>
        <authorList>
            <person name="Lee S.D."/>
        </authorList>
    </citation>
    <scope>NUCLEOTIDE SEQUENCE</scope>
    <source>
        <strain evidence="1">BWB3-3</strain>
    </source>
</reference>
<proteinExistence type="predicted"/>
<gene>
    <name evidence="1" type="ORF">I6N95_25735</name>
</gene>
<sequence length="186" mass="21668">MYKGFANYSSDETGYIWVEVPELLNENDVDFRPKLVDVYQLYNQGELNQKLFKALVDETATSLDKEKEDFGYSMLKSKLPVYANELTFKHVVNPETKKMFQKIEIKGKDAFFDEESLNYRSNYFEVSEDGMSIQINSDGYPDLFLVGFKGHRGVLAGIPKYFVKFSDEKETFEFDPLYTNDEIEVE</sequence>
<dbReference type="EMBL" id="JAEEGA010000027">
    <property type="protein sequence ID" value="MBP1044414.1"/>
    <property type="molecule type" value="Genomic_DNA"/>
</dbReference>
<comment type="caution">
    <text evidence="1">The sequence shown here is derived from an EMBL/GenBank/DDBJ whole genome shotgun (WGS) entry which is preliminary data.</text>
</comment>
<organism evidence="1 2">
    <name type="scientific">Vagococcus allomyrinae</name>
    <dbReference type="NCBI Taxonomy" id="2794353"/>
    <lineage>
        <taxon>Bacteria</taxon>
        <taxon>Bacillati</taxon>
        <taxon>Bacillota</taxon>
        <taxon>Bacilli</taxon>
        <taxon>Lactobacillales</taxon>
        <taxon>Enterococcaceae</taxon>
        <taxon>Vagococcus</taxon>
    </lineage>
</organism>
<protein>
    <submittedName>
        <fullName evidence="1">Uncharacterized protein</fullName>
    </submittedName>
</protein>
<evidence type="ECO:0000313" key="1">
    <source>
        <dbReference type="EMBL" id="MBP1044414.1"/>
    </source>
</evidence>
<accession>A0A940SXS0</accession>
<name>A0A940SXS0_9ENTE</name>
<dbReference type="RefSeq" id="WP_209532880.1">
    <property type="nucleotide sequence ID" value="NZ_JAEEGA010000027.1"/>
</dbReference>
<dbReference type="AlphaFoldDB" id="A0A940SXS0"/>
<dbReference type="Proteomes" id="UP000674938">
    <property type="component" value="Unassembled WGS sequence"/>
</dbReference>